<comment type="caution">
    <text evidence="3">The sequence shown here is derived from an EMBL/GenBank/DDBJ whole genome shotgun (WGS) entry which is preliminary data.</text>
</comment>
<dbReference type="Pfam" id="PF22790">
    <property type="entry name" value="YkoP"/>
    <property type="match status" value="1"/>
</dbReference>
<dbReference type="GO" id="GO:0005975">
    <property type="term" value="P:carbohydrate metabolic process"/>
    <property type="evidence" value="ECO:0007669"/>
    <property type="project" value="InterPro"/>
</dbReference>
<organism evidence="3 4">
    <name type="scientific">Xylanibacillus composti</name>
    <dbReference type="NCBI Taxonomy" id="1572762"/>
    <lineage>
        <taxon>Bacteria</taxon>
        <taxon>Bacillati</taxon>
        <taxon>Bacillota</taxon>
        <taxon>Bacilli</taxon>
        <taxon>Bacillales</taxon>
        <taxon>Paenibacillaceae</taxon>
        <taxon>Xylanibacillus</taxon>
    </lineage>
</organism>
<dbReference type="InterPro" id="IPR050248">
    <property type="entry name" value="Polysacc_deacetylase_ArnD"/>
</dbReference>
<dbReference type="Proteomes" id="UP000677918">
    <property type="component" value="Unassembled WGS sequence"/>
</dbReference>
<name>A0A8J4H629_9BACL</name>
<dbReference type="EMBL" id="BOVK01000043">
    <property type="protein sequence ID" value="GIQ70246.1"/>
    <property type="molecule type" value="Genomic_DNA"/>
</dbReference>
<dbReference type="RefSeq" id="WP_213413021.1">
    <property type="nucleotide sequence ID" value="NZ_BOVK01000043.1"/>
</dbReference>
<dbReference type="InterPro" id="IPR011330">
    <property type="entry name" value="Glyco_hydro/deAcase_b/a-brl"/>
</dbReference>
<keyword evidence="4" id="KW-1185">Reference proteome</keyword>
<dbReference type="GO" id="GO:0016810">
    <property type="term" value="F:hydrolase activity, acting on carbon-nitrogen (but not peptide) bonds"/>
    <property type="evidence" value="ECO:0007669"/>
    <property type="project" value="InterPro"/>
</dbReference>
<dbReference type="InterPro" id="IPR054467">
    <property type="entry name" value="YkoP-like_dom"/>
</dbReference>
<dbReference type="PANTHER" id="PTHR10587:SF137">
    <property type="entry name" value="4-DEOXY-4-FORMAMIDO-L-ARABINOSE-PHOSPHOUNDECAPRENOL DEFORMYLASE ARND-RELATED"/>
    <property type="match status" value="1"/>
</dbReference>
<dbReference type="InterPro" id="IPR002509">
    <property type="entry name" value="NODB_dom"/>
</dbReference>
<proteinExistence type="predicted"/>
<feature type="domain" description="NodB homology" evidence="2">
    <location>
        <begin position="52"/>
        <end position="237"/>
    </location>
</feature>
<accession>A0A8J4H629</accession>
<dbReference type="AlphaFoldDB" id="A0A8J4H629"/>
<feature type="region of interest" description="Disordered" evidence="1">
    <location>
        <begin position="248"/>
        <end position="273"/>
    </location>
</feature>
<dbReference type="CDD" id="cd10959">
    <property type="entry name" value="CE4_NodB_like_3"/>
    <property type="match status" value="1"/>
</dbReference>
<evidence type="ECO:0000313" key="3">
    <source>
        <dbReference type="EMBL" id="GIQ70246.1"/>
    </source>
</evidence>
<evidence type="ECO:0000259" key="2">
    <source>
        <dbReference type="PROSITE" id="PS51677"/>
    </source>
</evidence>
<reference evidence="3" key="1">
    <citation type="submission" date="2021-04" db="EMBL/GenBank/DDBJ databases">
        <title>Draft genome sequence of Xylanibacillus composti strain K13.</title>
        <authorList>
            <person name="Uke A."/>
            <person name="Chhe C."/>
            <person name="Baramee S."/>
            <person name="Kosugi A."/>
        </authorList>
    </citation>
    <scope>NUCLEOTIDE SEQUENCE</scope>
    <source>
        <strain evidence="3">K13</strain>
    </source>
</reference>
<evidence type="ECO:0000313" key="4">
    <source>
        <dbReference type="Proteomes" id="UP000677918"/>
    </source>
</evidence>
<dbReference type="SUPFAM" id="SSF88713">
    <property type="entry name" value="Glycoside hydrolase/deacetylase"/>
    <property type="match status" value="1"/>
</dbReference>
<protein>
    <recommendedName>
        <fullName evidence="2">NodB homology domain-containing protein</fullName>
    </recommendedName>
</protein>
<evidence type="ECO:0000256" key="1">
    <source>
        <dbReference type="SAM" id="MobiDB-lite"/>
    </source>
</evidence>
<sequence length="478" mass="54991">MKALLLILVIVYVAGYCLIPYLYSRVLSPCFGWRFPSARFARTVYSLLSGRRAVALTFDDGPDPVYTPKLLDLLAANHISATFFVVGQRASRHPDLIRRIAAEGHEIGIHNYRHWPNWLLAPWSVDRHLQRTASMIHEQTGRWPKLYRPPWGLLNLADLFRSRYRHVLWSVMVNDWRAKAETVTAMQRQLSQHVADGSIIVLHDCGSTFGARPDAPRYMLEALEGWLRINRNKWTFVTLSEGIALDADRQSGEGGAPAVPCSRTQAVQPRPKSSARRRIRSAFAAAWLTWDSLVLHLLRICPIDSEQPFIQARVRPYTGKQALRLDDGTEVRKGDYIAEIHLNNRMIYSISQAYPSMMQLIVALLRRFQPGLPRLAAYIRKHPKAARIKAVYGVSLLHQPAERFGFTVLALPDGLFMRMTRWYLRLVQRLLQPGRPRLRRSRERLEPKIMAMSSNKLLHLYPDKKPGEFRQPQTKQKE</sequence>
<dbReference type="Gene3D" id="3.20.20.370">
    <property type="entry name" value="Glycoside hydrolase/deacetylase"/>
    <property type="match status" value="1"/>
</dbReference>
<gene>
    <name evidence="3" type="ORF">XYCOK13_30700</name>
</gene>
<dbReference type="PROSITE" id="PS51677">
    <property type="entry name" value="NODB"/>
    <property type="match status" value="1"/>
</dbReference>
<dbReference type="Pfam" id="PF01522">
    <property type="entry name" value="Polysacc_deac_1"/>
    <property type="match status" value="1"/>
</dbReference>
<dbReference type="PANTHER" id="PTHR10587">
    <property type="entry name" value="GLYCOSYL TRANSFERASE-RELATED"/>
    <property type="match status" value="1"/>
</dbReference>